<evidence type="ECO:0000313" key="8">
    <source>
        <dbReference type="Proteomes" id="UP000326852"/>
    </source>
</evidence>
<evidence type="ECO:0000256" key="5">
    <source>
        <dbReference type="SAM" id="MobiDB-lite"/>
    </source>
</evidence>
<feature type="transmembrane region" description="Helical" evidence="6">
    <location>
        <begin position="56"/>
        <end position="75"/>
    </location>
</feature>
<evidence type="ECO:0000256" key="3">
    <source>
        <dbReference type="ARBA" id="ARBA00022989"/>
    </source>
</evidence>
<feature type="transmembrane region" description="Helical" evidence="6">
    <location>
        <begin position="317"/>
        <end position="340"/>
    </location>
</feature>
<keyword evidence="3 6" id="KW-1133">Transmembrane helix</keyword>
<comment type="caution">
    <text evidence="7">The sequence shown here is derived from an EMBL/GenBank/DDBJ whole genome shotgun (WGS) entry which is preliminary data.</text>
</comment>
<feature type="transmembrane region" description="Helical" evidence="6">
    <location>
        <begin position="81"/>
        <end position="103"/>
    </location>
</feature>
<keyword evidence="4 6" id="KW-0472">Membrane</keyword>
<evidence type="ECO:0000256" key="4">
    <source>
        <dbReference type="ARBA" id="ARBA00023136"/>
    </source>
</evidence>
<evidence type="ECO:0000313" key="7">
    <source>
        <dbReference type="EMBL" id="KAD3514977.1"/>
    </source>
</evidence>
<protein>
    <recommendedName>
        <fullName evidence="9">Divalent metal cation transporter</fullName>
    </recommendedName>
</protein>
<dbReference type="AlphaFoldDB" id="A0A5N6MF86"/>
<keyword evidence="8" id="KW-1185">Reference proteome</keyword>
<feature type="transmembrane region" description="Helical" evidence="6">
    <location>
        <begin position="352"/>
        <end position="371"/>
    </location>
</feature>
<feature type="transmembrane region" description="Helical" evidence="6">
    <location>
        <begin position="377"/>
        <end position="401"/>
    </location>
</feature>
<evidence type="ECO:0000256" key="2">
    <source>
        <dbReference type="ARBA" id="ARBA00022692"/>
    </source>
</evidence>
<feature type="transmembrane region" description="Helical" evidence="6">
    <location>
        <begin position="192"/>
        <end position="210"/>
    </location>
</feature>
<feature type="transmembrane region" description="Helical" evidence="6">
    <location>
        <begin position="124"/>
        <end position="144"/>
    </location>
</feature>
<dbReference type="EMBL" id="VTFX01000005">
    <property type="protein sequence ID" value="KAD3514977.1"/>
    <property type="molecule type" value="Genomic_DNA"/>
</dbReference>
<feature type="transmembrane region" description="Helical" evidence="6">
    <location>
        <begin position="164"/>
        <end position="180"/>
    </location>
</feature>
<evidence type="ECO:0008006" key="9">
    <source>
        <dbReference type="Google" id="ProtNLM"/>
    </source>
</evidence>
<sequence>MDEQPHDPSTGPSGESGESGTPGAPSESGTPGAPGTPRASAAPARKRRRKMDPKRSAILGAMFLMATSAIGPGFITQTTVFTVQLGAAFAFAILVSILVDIAVQLNVWRIIGISGLRAQVLGNKVLPGAGLVLAILVFVGGLVFNVGNVAGTGLGLNAMLGLDPKIGAALSAVLAILIFLSKRAGLALDRVVVVLGVLMILLMLYVAIVAAPPVGSALKNTVLPEQVDFLAITTLIGGTVGGYITYAGAHRMVDSGNSGLENIRPITRAALLGVIVTGVMRVLLFLAVLGVVSGGAVLTGQNLAADAFRIAAGEIGIRLFGIVFWAAALTSVIGASYTSVSFITKLSGSDRVRNLLTVAFIAVCAGAYLLLGQPPQTLLVFAGAFNGLILPLGFAVLLWAAWRRRDLLSGYQYPRWLLLIGVLAWLLTLYLGWNSIAGLRALWA</sequence>
<proteinExistence type="predicted"/>
<gene>
    <name evidence="7" type="ORF">GD627_11735</name>
</gene>
<dbReference type="Proteomes" id="UP000326852">
    <property type="component" value="Unassembled WGS sequence"/>
</dbReference>
<dbReference type="InterPro" id="IPR001046">
    <property type="entry name" value="NRAMP_fam"/>
</dbReference>
<feature type="transmembrane region" description="Helical" evidence="6">
    <location>
        <begin position="413"/>
        <end position="433"/>
    </location>
</feature>
<accession>A0A5N6MF86</accession>
<reference evidence="7 8" key="1">
    <citation type="submission" date="2019-08" db="EMBL/GenBank/DDBJ databases">
        <title>Arthrobacter sp. nov., isolated from plateau pika and Tibetan wild ass.</title>
        <authorList>
            <person name="Ge Y."/>
        </authorList>
    </citation>
    <scope>NUCLEOTIDE SEQUENCE [LARGE SCALE GENOMIC DNA]</scope>
    <source>
        <strain evidence="7 8">785</strain>
    </source>
</reference>
<name>A0A5N6MF86_9MICC</name>
<feature type="compositionally biased region" description="Low complexity" evidence="5">
    <location>
        <begin position="8"/>
        <end position="43"/>
    </location>
</feature>
<comment type="subcellular location">
    <subcellularLocation>
        <location evidence="1">Membrane</location>
        <topology evidence="1">Multi-pass membrane protein</topology>
    </subcellularLocation>
</comment>
<dbReference type="GO" id="GO:0016020">
    <property type="term" value="C:membrane"/>
    <property type="evidence" value="ECO:0007669"/>
    <property type="project" value="UniProtKB-SubCell"/>
</dbReference>
<dbReference type="Pfam" id="PF01566">
    <property type="entry name" value="Nramp"/>
    <property type="match status" value="1"/>
</dbReference>
<feature type="region of interest" description="Disordered" evidence="5">
    <location>
        <begin position="1"/>
        <end position="52"/>
    </location>
</feature>
<organism evidence="7 8">
    <name type="scientific">Arthrobacter yangruifuii</name>
    <dbReference type="NCBI Taxonomy" id="2606616"/>
    <lineage>
        <taxon>Bacteria</taxon>
        <taxon>Bacillati</taxon>
        <taxon>Actinomycetota</taxon>
        <taxon>Actinomycetes</taxon>
        <taxon>Micrococcales</taxon>
        <taxon>Micrococcaceae</taxon>
        <taxon>Arthrobacter</taxon>
    </lineage>
</organism>
<feature type="transmembrane region" description="Helical" evidence="6">
    <location>
        <begin position="230"/>
        <end position="249"/>
    </location>
</feature>
<evidence type="ECO:0000256" key="6">
    <source>
        <dbReference type="SAM" id="Phobius"/>
    </source>
</evidence>
<dbReference type="GO" id="GO:0046873">
    <property type="term" value="F:metal ion transmembrane transporter activity"/>
    <property type="evidence" value="ECO:0007669"/>
    <property type="project" value="InterPro"/>
</dbReference>
<evidence type="ECO:0000256" key="1">
    <source>
        <dbReference type="ARBA" id="ARBA00004141"/>
    </source>
</evidence>
<keyword evidence="2 6" id="KW-0812">Transmembrane</keyword>
<feature type="transmembrane region" description="Helical" evidence="6">
    <location>
        <begin position="270"/>
        <end position="297"/>
    </location>
</feature>